<feature type="transmembrane region" description="Helical" evidence="1">
    <location>
        <begin position="153"/>
        <end position="170"/>
    </location>
</feature>
<feature type="transmembrane region" description="Helical" evidence="1">
    <location>
        <begin position="37"/>
        <end position="55"/>
    </location>
</feature>
<feature type="transmembrane region" description="Helical" evidence="1">
    <location>
        <begin position="128"/>
        <end position="147"/>
    </location>
</feature>
<dbReference type="Pfam" id="PF00892">
    <property type="entry name" value="EamA"/>
    <property type="match status" value="2"/>
</dbReference>
<dbReference type="Proteomes" id="UP000257131">
    <property type="component" value="Unassembled WGS sequence"/>
</dbReference>
<keyword evidence="1" id="KW-0812">Transmembrane</keyword>
<keyword evidence="1" id="KW-0472">Membrane</keyword>
<feature type="domain" description="EamA" evidence="2">
    <location>
        <begin position="157"/>
        <end position="280"/>
    </location>
</feature>
<proteinExistence type="predicted"/>
<sequence length="288" mass="30682">MRAQDIRLGVALMVATTFIFAVQDGLSRHLASEYNVLMVVMIRYWFFAAFVAALAARQAGGLRAAAATRQPALQIFRGALLALEICVMVLAFTLLGLVESHAVFAAYPLLIAALSGPVLGERVGWRRWAAIGVGFAGVLVILEPGWGVFAPEAAVPLLAALMFALYGLLTRFAARADDAATSFFWTGVVGAGVMTAAGLWTWEAMTPGDWIWMGGLCLTGVLGHFTLIKCYEVAEASAVQPFAYLQLVFASAIGLLVFGETIRPNVALGAALVVGAGLFTLWRARRQA</sequence>
<keyword evidence="1" id="KW-1133">Transmembrane helix</keyword>
<dbReference type="InterPro" id="IPR000620">
    <property type="entry name" value="EamA_dom"/>
</dbReference>
<dbReference type="SUPFAM" id="SSF103481">
    <property type="entry name" value="Multidrug resistance efflux transporter EmrE"/>
    <property type="match status" value="2"/>
</dbReference>
<feature type="transmembrane region" description="Helical" evidence="1">
    <location>
        <begin position="265"/>
        <end position="282"/>
    </location>
</feature>
<keyword evidence="4" id="KW-1185">Reference proteome</keyword>
<reference evidence="3 4" key="1">
    <citation type="journal article" date="2017" name="Int. J. Syst. Evol. Microbiol.">
        <title>Rhodosalinus sediminis gen. nov., sp. nov., isolated from marine saltern.</title>
        <authorList>
            <person name="Guo L.Y."/>
            <person name="Ling S.K."/>
            <person name="Li C.M."/>
            <person name="Chen G.J."/>
            <person name="Du Z.J."/>
        </authorList>
    </citation>
    <scope>NUCLEOTIDE SEQUENCE [LARGE SCALE GENOMIC DNA]</scope>
    <source>
        <strain evidence="3 4">WDN1C137</strain>
    </source>
</reference>
<evidence type="ECO:0000313" key="3">
    <source>
        <dbReference type="EMBL" id="REC58287.1"/>
    </source>
</evidence>
<feature type="transmembrane region" description="Helical" evidence="1">
    <location>
        <begin position="101"/>
        <end position="119"/>
    </location>
</feature>
<evidence type="ECO:0000259" key="2">
    <source>
        <dbReference type="Pfam" id="PF00892"/>
    </source>
</evidence>
<evidence type="ECO:0000256" key="1">
    <source>
        <dbReference type="SAM" id="Phobius"/>
    </source>
</evidence>
<feature type="transmembrane region" description="Helical" evidence="1">
    <location>
        <begin position="182"/>
        <end position="204"/>
    </location>
</feature>
<accession>A0A3D9BXN4</accession>
<organism evidence="3 4">
    <name type="scientific">Rhodosalinus sediminis</name>
    <dbReference type="NCBI Taxonomy" id="1940533"/>
    <lineage>
        <taxon>Bacteria</taxon>
        <taxon>Pseudomonadati</taxon>
        <taxon>Pseudomonadota</taxon>
        <taxon>Alphaproteobacteria</taxon>
        <taxon>Rhodobacterales</taxon>
        <taxon>Paracoccaceae</taxon>
        <taxon>Rhodosalinus</taxon>
    </lineage>
</organism>
<name>A0A3D9BXN4_9RHOB</name>
<dbReference type="GO" id="GO:0016020">
    <property type="term" value="C:membrane"/>
    <property type="evidence" value="ECO:0007669"/>
    <property type="project" value="InterPro"/>
</dbReference>
<dbReference type="EMBL" id="QOHR01000003">
    <property type="protein sequence ID" value="REC58287.1"/>
    <property type="molecule type" value="Genomic_DNA"/>
</dbReference>
<dbReference type="AlphaFoldDB" id="A0A3D9BXN4"/>
<dbReference type="InterPro" id="IPR037185">
    <property type="entry name" value="EmrE-like"/>
</dbReference>
<dbReference type="RefSeq" id="WP_115978670.1">
    <property type="nucleotide sequence ID" value="NZ_QOHR01000003.1"/>
</dbReference>
<protein>
    <submittedName>
        <fullName evidence="3">DMT family transporter</fullName>
    </submittedName>
</protein>
<feature type="transmembrane region" description="Helical" evidence="1">
    <location>
        <begin position="75"/>
        <end position="95"/>
    </location>
</feature>
<evidence type="ECO:0000313" key="4">
    <source>
        <dbReference type="Proteomes" id="UP000257131"/>
    </source>
</evidence>
<dbReference type="PANTHER" id="PTHR22911">
    <property type="entry name" value="ACYL-MALONYL CONDENSING ENZYME-RELATED"/>
    <property type="match status" value="1"/>
</dbReference>
<dbReference type="PANTHER" id="PTHR22911:SF103">
    <property type="entry name" value="BLR2811 PROTEIN"/>
    <property type="match status" value="1"/>
</dbReference>
<feature type="transmembrane region" description="Helical" evidence="1">
    <location>
        <begin position="210"/>
        <end position="230"/>
    </location>
</feature>
<feature type="transmembrane region" description="Helical" evidence="1">
    <location>
        <begin position="242"/>
        <end position="259"/>
    </location>
</feature>
<dbReference type="OrthoDB" id="9807937at2"/>
<comment type="caution">
    <text evidence="3">The sequence shown here is derived from an EMBL/GenBank/DDBJ whole genome shotgun (WGS) entry which is preliminary data.</text>
</comment>
<feature type="domain" description="EamA" evidence="2">
    <location>
        <begin position="8"/>
        <end position="142"/>
    </location>
</feature>
<gene>
    <name evidence="3" type="ORF">DRV84_04460</name>
</gene>